<evidence type="ECO:0000313" key="4">
    <source>
        <dbReference type="Proteomes" id="UP000320176"/>
    </source>
</evidence>
<keyword evidence="2" id="KW-0472">Membrane</keyword>
<name>A0A5C6B3J7_9BACT</name>
<evidence type="ECO:0000313" key="3">
    <source>
        <dbReference type="EMBL" id="TWU05074.1"/>
    </source>
</evidence>
<dbReference type="RefSeq" id="WP_342190256.1">
    <property type="nucleotide sequence ID" value="NZ_CP151726.1"/>
</dbReference>
<keyword evidence="4" id="KW-1185">Reference proteome</keyword>
<feature type="transmembrane region" description="Helical" evidence="2">
    <location>
        <begin position="158"/>
        <end position="180"/>
    </location>
</feature>
<organism evidence="3 4">
    <name type="scientific">Stieleria varia</name>
    <dbReference type="NCBI Taxonomy" id="2528005"/>
    <lineage>
        <taxon>Bacteria</taxon>
        <taxon>Pseudomonadati</taxon>
        <taxon>Planctomycetota</taxon>
        <taxon>Planctomycetia</taxon>
        <taxon>Pirellulales</taxon>
        <taxon>Pirellulaceae</taxon>
        <taxon>Stieleria</taxon>
    </lineage>
</organism>
<gene>
    <name evidence="3" type="ORF">Pla52n_31200</name>
</gene>
<protein>
    <recommendedName>
        <fullName evidence="5">Transmembrane protein</fullName>
    </recommendedName>
</protein>
<evidence type="ECO:0008006" key="5">
    <source>
        <dbReference type="Google" id="ProtNLM"/>
    </source>
</evidence>
<feature type="compositionally biased region" description="Polar residues" evidence="1">
    <location>
        <begin position="269"/>
        <end position="281"/>
    </location>
</feature>
<evidence type="ECO:0000256" key="1">
    <source>
        <dbReference type="SAM" id="MobiDB-lite"/>
    </source>
</evidence>
<reference evidence="3 4" key="1">
    <citation type="submission" date="2019-02" db="EMBL/GenBank/DDBJ databases">
        <title>Deep-cultivation of Planctomycetes and their phenomic and genomic characterization uncovers novel biology.</title>
        <authorList>
            <person name="Wiegand S."/>
            <person name="Jogler M."/>
            <person name="Boedeker C."/>
            <person name="Pinto D."/>
            <person name="Vollmers J."/>
            <person name="Rivas-Marin E."/>
            <person name="Kohn T."/>
            <person name="Peeters S.H."/>
            <person name="Heuer A."/>
            <person name="Rast P."/>
            <person name="Oberbeckmann S."/>
            <person name="Bunk B."/>
            <person name="Jeske O."/>
            <person name="Meyerdierks A."/>
            <person name="Storesund J.E."/>
            <person name="Kallscheuer N."/>
            <person name="Luecker S."/>
            <person name="Lage O.M."/>
            <person name="Pohl T."/>
            <person name="Merkel B.J."/>
            <person name="Hornburger P."/>
            <person name="Mueller R.-W."/>
            <person name="Bruemmer F."/>
            <person name="Labrenz M."/>
            <person name="Spormann A.M."/>
            <person name="Op Den Camp H."/>
            <person name="Overmann J."/>
            <person name="Amann R."/>
            <person name="Jetten M.S.M."/>
            <person name="Mascher T."/>
            <person name="Medema M.H."/>
            <person name="Devos D.P."/>
            <person name="Kaster A.-K."/>
            <person name="Ovreas L."/>
            <person name="Rohde M."/>
            <person name="Galperin M.Y."/>
            <person name="Jogler C."/>
        </authorList>
    </citation>
    <scope>NUCLEOTIDE SEQUENCE [LARGE SCALE GENOMIC DNA]</scope>
    <source>
        <strain evidence="3 4">Pla52n</strain>
    </source>
</reference>
<proteinExistence type="predicted"/>
<keyword evidence="2" id="KW-0812">Transmembrane</keyword>
<sequence length="729" mass="77505">MNFKPFSVQCPTCSSRLRVTDPHLVDTIVACPRCQSMVQIAAPEQIAPEQIMPEGSVPAGYSPVGGPQIAVGDHPVDSGALTQDSVDGGSAVGDANASQTAGHGQAPPVSGFHSAPADTASLADSTLAGTGEGQDYSEFGDPLRPDWQSERTQRSRQIAMLVALMASVLITTVFVFVYFVRTWKTETTADATGVVDDGSVDPSPSPINDAPNPPDDATPTDDSHVATDDESMPPGDATDVNTGDAANESDPSAPHDAADAAEPEQMAASPNNSPPANTSAIPNDLFPQSPLDDLLGPSPLKSPLTDDPKDAGPATEMMALPKGLRKDFFDLEMDRPQAPPTEPAPPTLDEVIVDRPAQESLDPMLIASPPSPINVRRALAMRYALSTDGDTMPLMDLVTLISQTTGAPIQLQWVSFDLIGSGISQPITVPKGWKTSEDLLNHIAEQAGAEVTIEDYVIRIGPTQANLDAATNALLDLADLGNDTAAGVDCVNQLIFGKSNQANPDRVLPPETLTQKQLGALAADAMRRIRGVTPRIKDGVFAKWAQPVESAQADWPVLADQRSGPTLLMPITAIDLLHSVAARNNADCFVNWDDGIRRRFSPIQRVMPFMGDDVSAGEALADTLSPFELQVRVVDSDYWWVGSEATYDRLPVVLWTQPLADKDDFVARMRAALASDAASSVATEVNAAIRFDIAVDATTERALMVLPRFMVRQLPKILAKPSDGVAQSK</sequence>
<feature type="region of interest" description="Disordered" evidence="1">
    <location>
        <begin position="192"/>
        <end position="315"/>
    </location>
</feature>
<feature type="compositionally biased region" description="Low complexity" evidence="1">
    <location>
        <begin position="287"/>
        <end position="303"/>
    </location>
</feature>
<comment type="caution">
    <text evidence="3">The sequence shown here is derived from an EMBL/GenBank/DDBJ whole genome shotgun (WGS) entry which is preliminary data.</text>
</comment>
<evidence type="ECO:0000256" key="2">
    <source>
        <dbReference type="SAM" id="Phobius"/>
    </source>
</evidence>
<feature type="region of interest" description="Disordered" evidence="1">
    <location>
        <begin position="57"/>
        <end position="150"/>
    </location>
</feature>
<dbReference type="EMBL" id="SJPN01000003">
    <property type="protein sequence ID" value="TWU05074.1"/>
    <property type="molecule type" value="Genomic_DNA"/>
</dbReference>
<accession>A0A5C6B3J7</accession>
<dbReference type="Proteomes" id="UP000320176">
    <property type="component" value="Unassembled WGS sequence"/>
</dbReference>
<feature type="compositionally biased region" description="Basic and acidic residues" evidence="1">
    <location>
        <begin position="141"/>
        <end position="150"/>
    </location>
</feature>
<dbReference type="AlphaFoldDB" id="A0A5C6B3J7"/>
<keyword evidence="2" id="KW-1133">Transmembrane helix</keyword>